<accession>A0ABP9ML47</accession>
<dbReference type="Proteomes" id="UP001500353">
    <property type="component" value="Unassembled WGS sequence"/>
</dbReference>
<keyword evidence="2" id="KW-1185">Reference proteome</keyword>
<dbReference type="RefSeq" id="WP_345206022.1">
    <property type="nucleotide sequence ID" value="NZ_BAABHX010000005.1"/>
</dbReference>
<dbReference type="EMBL" id="BAABHX010000005">
    <property type="protein sequence ID" value="GAA5096821.1"/>
    <property type="molecule type" value="Genomic_DNA"/>
</dbReference>
<organism evidence="1 2">
    <name type="scientific">Chryseobacterium ginsengisoli</name>
    <dbReference type="NCBI Taxonomy" id="363853"/>
    <lineage>
        <taxon>Bacteria</taxon>
        <taxon>Pseudomonadati</taxon>
        <taxon>Bacteroidota</taxon>
        <taxon>Flavobacteriia</taxon>
        <taxon>Flavobacteriales</taxon>
        <taxon>Weeksellaceae</taxon>
        <taxon>Chryseobacterium group</taxon>
        <taxon>Chryseobacterium</taxon>
    </lineage>
</organism>
<sequence length="67" mass="7976">MEKKKDKRKIIITLDFEKNSFPDTEDLKELEYSLLYILKEALVKDNLIVKETIITDSEEIKFETIII</sequence>
<protein>
    <submittedName>
        <fullName evidence="1">Uncharacterized protein</fullName>
    </submittedName>
</protein>
<name>A0ABP9ML47_9FLAO</name>
<comment type="caution">
    <text evidence="1">The sequence shown here is derived from an EMBL/GenBank/DDBJ whole genome shotgun (WGS) entry which is preliminary data.</text>
</comment>
<gene>
    <name evidence="1" type="ORF">GCM10023210_31100</name>
</gene>
<evidence type="ECO:0000313" key="2">
    <source>
        <dbReference type="Proteomes" id="UP001500353"/>
    </source>
</evidence>
<reference evidence="2" key="1">
    <citation type="journal article" date="2019" name="Int. J. Syst. Evol. Microbiol.">
        <title>The Global Catalogue of Microorganisms (GCM) 10K type strain sequencing project: providing services to taxonomists for standard genome sequencing and annotation.</title>
        <authorList>
            <consortium name="The Broad Institute Genomics Platform"/>
            <consortium name="The Broad Institute Genome Sequencing Center for Infectious Disease"/>
            <person name="Wu L."/>
            <person name="Ma J."/>
        </authorList>
    </citation>
    <scope>NUCLEOTIDE SEQUENCE [LARGE SCALE GENOMIC DNA]</scope>
    <source>
        <strain evidence="2">JCM 18019</strain>
    </source>
</reference>
<evidence type="ECO:0000313" key="1">
    <source>
        <dbReference type="EMBL" id="GAA5096821.1"/>
    </source>
</evidence>
<proteinExistence type="predicted"/>